<accession>A0ABN9WBG6</accession>
<dbReference type="Proteomes" id="UP001189429">
    <property type="component" value="Unassembled WGS sequence"/>
</dbReference>
<protein>
    <submittedName>
        <fullName evidence="2">Uncharacterized protein</fullName>
    </submittedName>
</protein>
<evidence type="ECO:0000313" key="2">
    <source>
        <dbReference type="EMBL" id="CAK0883065.1"/>
    </source>
</evidence>
<comment type="caution">
    <text evidence="2">The sequence shown here is derived from an EMBL/GenBank/DDBJ whole genome shotgun (WGS) entry which is preliminary data.</text>
</comment>
<feature type="compositionally biased region" description="Acidic residues" evidence="1">
    <location>
        <begin position="15"/>
        <end position="33"/>
    </location>
</feature>
<organism evidence="2 3">
    <name type="scientific">Prorocentrum cordatum</name>
    <dbReference type="NCBI Taxonomy" id="2364126"/>
    <lineage>
        <taxon>Eukaryota</taxon>
        <taxon>Sar</taxon>
        <taxon>Alveolata</taxon>
        <taxon>Dinophyceae</taxon>
        <taxon>Prorocentrales</taxon>
        <taxon>Prorocentraceae</taxon>
        <taxon>Prorocentrum</taxon>
    </lineage>
</organism>
<feature type="compositionally biased region" description="Basic residues" evidence="1">
    <location>
        <begin position="1"/>
        <end position="10"/>
    </location>
</feature>
<dbReference type="EMBL" id="CAUYUJ010018370">
    <property type="protein sequence ID" value="CAK0883065.1"/>
    <property type="molecule type" value="Genomic_DNA"/>
</dbReference>
<name>A0ABN9WBG6_9DINO</name>
<evidence type="ECO:0000313" key="3">
    <source>
        <dbReference type="Proteomes" id="UP001189429"/>
    </source>
</evidence>
<evidence type="ECO:0000256" key="1">
    <source>
        <dbReference type="SAM" id="MobiDB-lite"/>
    </source>
</evidence>
<proteinExistence type="predicted"/>
<reference evidence="2" key="1">
    <citation type="submission" date="2023-10" db="EMBL/GenBank/DDBJ databases">
        <authorList>
            <person name="Chen Y."/>
            <person name="Shah S."/>
            <person name="Dougan E. K."/>
            <person name="Thang M."/>
            <person name="Chan C."/>
        </authorList>
    </citation>
    <scope>NUCLEOTIDE SEQUENCE [LARGE SCALE GENOMIC DNA]</scope>
</reference>
<gene>
    <name evidence="2" type="ORF">PCOR1329_LOCUS65361</name>
</gene>
<keyword evidence="3" id="KW-1185">Reference proteome</keyword>
<feature type="region of interest" description="Disordered" evidence="1">
    <location>
        <begin position="1"/>
        <end position="33"/>
    </location>
</feature>
<sequence>MGGIVAKRKRGNDDRDWEDIPLERFDEESDEDAEFDAAIKKAAKEHGLAQDDPNEDFFDRGETFNDVLRSGYAKRSEAKDRWAATILKEKQEPDHAAIAEALRAKLEGGVAVTQEMKSGFGPGGIHEHGW</sequence>